<evidence type="ECO:0000313" key="8">
    <source>
        <dbReference type="Proteomes" id="UP000515160"/>
    </source>
</evidence>
<dbReference type="InterPro" id="IPR018972">
    <property type="entry name" value="Sas10_C_dom"/>
</dbReference>
<organism evidence="8 9">
    <name type="scientific">Drosophila albomicans</name>
    <name type="common">Fruit fly</name>
    <dbReference type="NCBI Taxonomy" id="7291"/>
    <lineage>
        <taxon>Eukaryota</taxon>
        <taxon>Metazoa</taxon>
        <taxon>Ecdysozoa</taxon>
        <taxon>Arthropoda</taxon>
        <taxon>Hexapoda</taxon>
        <taxon>Insecta</taxon>
        <taxon>Pterygota</taxon>
        <taxon>Neoptera</taxon>
        <taxon>Endopterygota</taxon>
        <taxon>Diptera</taxon>
        <taxon>Brachycera</taxon>
        <taxon>Muscomorpha</taxon>
        <taxon>Ephydroidea</taxon>
        <taxon>Drosophilidae</taxon>
        <taxon>Drosophila</taxon>
    </lineage>
</organism>
<dbReference type="GO" id="GO:0000462">
    <property type="term" value="P:maturation of SSU-rRNA from tricistronic rRNA transcript (SSU-rRNA, 5.8S rRNA, LSU-rRNA)"/>
    <property type="evidence" value="ECO:0007669"/>
    <property type="project" value="TreeGrafter"/>
</dbReference>
<evidence type="ECO:0000259" key="7">
    <source>
        <dbReference type="Pfam" id="PF09368"/>
    </source>
</evidence>
<sequence>MDSEVDDYEPTDSEEEYNEEEREILQDYRKERQRRADNKRNQKQSVLAFSESDDDDDDEEEDPYAAQRAQRKAKKSKRKTAAAGNDDDDDDEDDVAQLMRDSDIEGAEDDDGDLPDTMDWGTNKRTYYNTDFVDQDYSSYNAQEEDMAKAEEEEAKKIQLRLAKQLNEADFQLDDMMESSSVKQSAQKAAKKSTTKSSMETIKVTTDLAGLGKRERLQLLQKDSPEFLGITQEFKRQLHEVQKLTAPVLNYVRHHQVPVVPALQFAQLYQSVLLSYCSNVSYYLLLKATRSNVKYHPVVKRLVQLKQLREQLAERYVEFIEPQLEALLERIQDGDAFTVLDVAQRKAKLQILDKYNETSAEQKQEQQVAAAAEEEEDDDDEETDDDDKDEDEDAAELARRGITYQMAKNKGLTPHRKKELRNPRVKHRGKYRKALIRRKGAVRSVRTEVKRYGGEVSGIKAGVTKSVKFRT</sequence>
<feature type="compositionally biased region" description="Acidic residues" evidence="6">
    <location>
        <begin position="51"/>
        <end position="63"/>
    </location>
</feature>
<feature type="coiled-coil region" evidence="5">
    <location>
        <begin position="140"/>
        <end position="168"/>
    </location>
</feature>
<feature type="compositionally biased region" description="Basic residues" evidence="6">
    <location>
        <begin position="69"/>
        <end position="80"/>
    </location>
</feature>
<dbReference type="OrthoDB" id="1924577at2759"/>
<evidence type="ECO:0000256" key="1">
    <source>
        <dbReference type="ARBA" id="ARBA00004123"/>
    </source>
</evidence>
<feature type="compositionally biased region" description="Acidic residues" evidence="6">
    <location>
        <begin position="85"/>
        <end position="95"/>
    </location>
</feature>
<dbReference type="GeneID" id="117572577"/>
<feature type="compositionally biased region" description="Acidic residues" evidence="6">
    <location>
        <begin position="372"/>
        <end position="395"/>
    </location>
</feature>
<dbReference type="InterPro" id="IPR007146">
    <property type="entry name" value="Sas10/Utp3/C1D"/>
</dbReference>
<dbReference type="Pfam" id="PF04000">
    <property type="entry name" value="Sas10_Utp3"/>
    <property type="match status" value="1"/>
</dbReference>
<evidence type="ECO:0000256" key="4">
    <source>
        <dbReference type="ARBA" id="ARBA00023242"/>
    </source>
</evidence>
<feature type="region of interest" description="Disordered" evidence="6">
    <location>
        <begin position="1"/>
        <end position="125"/>
    </location>
</feature>
<evidence type="ECO:0000313" key="9">
    <source>
        <dbReference type="RefSeq" id="XP_034111354.1"/>
    </source>
</evidence>
<dbReference type="Pfam" id="PF09368">
    <property type="entry name" value="Sas10"/>
    <property type="match status" value="1"/>
</dbReference>
<comment type="subcellular location">
    <subcellularLocation>
        <location evidence="1">Nucleus</location>
    </subcellularLocation>
</comment>
<feature type="compositionally biased region" description="Acidic residues" evidence="6">
    <location>
        <begin position="1"/>
        <end position="22"/>
    </location>
</feature>
<keyword evidence="4" id="KW-0539">Nucleus</keyword>
<feature type="domain" description="Sas10 C-terminal" evidence="7">
    <location>
        <begin position="399"/>
        <end position="469"/>
    </location>
</feature>
<feature type="compositionally biased region" description="Low complexity" evidence="6">
    <location>
        <begin position="179"/>
        <end position="188"/>
    </location>
</feature>
<feature type="compositionally biased region" description="Basic and acidic residues" evidence="6">
    <location>
        <begin position="23"/>
        <end position="40"/>
    </location>
</feature>
<feature type="compositionally biased region" description="Acidic residues" evidence="6">
    <location>
        <begin position="104"/>
        <end position="116"/>
    </location>
</feature>
<comment type="similarity">
    <text evidence="2">Belongs to the SAS10 family.</text>
</comment>
<evidence type="ECO:0000256" key="6">
    <source>
        <dbReference type="SAM" id="MobiDB-lite"/>
    </source>
</evidence>
<keyword evidence="8" id="KW-1185">Reference proteome</keyword>
<keyword evidence="3" id="KW-0597">Phosphoprotein</keyword>
<dbReference type="Proteomes" id="UP000515160">
    <property type="component" value="Chromosome X"/>
</dbReference>
<keyword evidence="5" id="KW-0175">Coiled coil</keyword>
<dbReference type="GO" id="GO:0032040">
    <property type="term" value="C:small-subunit processome"/>
    <property type="evidence" value="ECO:0007669"/>
    <property type="project" value="TreeGrafter"/>
</dbReference>
<name>A0A6P8XF44_DROAB</name>
<dbReference type="AlphaFoldDB" id="A0A6P8XF44"/>
<accession>A0A6P8XF44</accession>
<reference evidence="9" key="1">
    <citation type="submission" date="2025-08" db="UniProtKB">
        <authorList>
            <consortium name="RefSeq"/>
        </authorList>
    </citation>
    <scope>IDENTIFICATION</scope>
    <source>
        <strain evidence="9">15112-1751.03</strain>
        <tissue evidence="9">Whole Adult</tissue>
    </source>
</reference>
<dbReference type="PANTHER" id="PTHR13237:SF8">
    <property type="entry name" value="SOMETHING ABOUT SILENCING PROTEIN 10"/>
    <property type="match status" value="1"/>
</dbReference>
<evidence type="ECO:0000256" key="2">
    <source>
        <dbReference type="ARBA" id="ARBA00010979"/>
    </source>
</evidence>
<feature type="region of interest" description="Disordered" evidence="6">
    <location>
        <begin position="360"/>
        <end position="400"/>
    </location>
</feature>
<proteinExistence type="inferred from homology"/>
<dbReference type="CTD" id="31447"/>
<dbReference type="PANTHER" id="PTHR13237">
    <property type="entry name" value="SOMETHING ABOUT SILENCING PROTEIN 10-RELATED"/>
    <property type="match status" value="1"/>
</dbReference>
<dbReference type="RefSeq" id="XP_034111354.1">
    <property type="nucleotide sequence ID" value="XM_034255463.2"/>
</dbReference>
<evidence type="ECO:0000256" key="3">
    <source>
        <dbReference type="ARBA" id="ARBA00022553"/>
    </source>
</evidence>
<evidence type="ECO:0000256" key="5">
    <source>
        <dbReference type="SAM" id="Coils"/>
    </source>
</evidence>
<feature type="region of interest" description="Disordered" evidence="6">
    <location>
        <begin position="177"/>
        <end position="196"/>
    </location>
</feature>
<gene>
    <name evidence="9" type="primary">LOC117572577</name>
</gene>
<protein>
    <submittedName>
        <fullName evidence="9">Something about silencing protein 10</fullName>
    </submittedName>
</protein>